<dbReference type="RefSeq" id="WP_117324378.1">
    <property type="nucleotide sequence ID" value="NZ_QVTD01000022.1"/>
</dbReference>
<feature type="domain" description="TniQ" evidence="1">
    <location>
        <begin position="7"/>
        <end position="144"/>
    </location>
</feature>
<dbReference type="AlphaFoldDB" id="A0A372L6L4"/>
<keyword evidence="3" id="KW-1185">Reference proteome</keyword>
<dbReference type="Pfam" id="PF06527">
    <property type="entry name" value="TniQ"/>
    <property type="match status" value="1"/>
</dbReference>
<evidence type="ECO:0000259" key="1">
    <source>
        <dbReference type="Pfam" id="PF06527"/>
    </source>
</evidence>
<evidence type="ECO:0000313" key="3">
    <source>
        <dbReference type="Proteomes" id="UP000262939"/>
    </source>
</evidence>
<proteinExistence type="predicted"/>
<organism evidence="2 3">
    <name type="scientific">Peribacillus glennii</name>
    <dbReference type="NCBI Taxonomy" id="2303991"/>
    <lineage>
        <taxon>Bacteria</taxon>
        <taxon>Bacillati</taxon>
        <taxon>Bacillota</taxon>
        <taxon>Bacilli</taxon>
        <taxon>Bacillales</taxon>
        <taxon>Bacillaceae</taxon>
        <taxon>Peribacillus</taxon>
    </lineage>
</organism>
<dbReference type="EMBL" id="QVTD01000022">
    <property type="protein sequence ID" value="RFU60742.1"/>
    <property type="molecule type" value="Genomic_DNA"/>
</dbReference>
<reference evidence="2 3" key="1">
    <citation type="submission" date="2018-08" db="EMBL/GenBank/DDBJ databases">
        <title>Bacillus chawlae sp. nov., Bacillus glennii sp. nov., and Bacillus saganii sp. nov. Isolated from the Vehicle Assembly Building at Kennedy Space Center where the Viking Spacecraft were Assembled.</title>
        <authorList>
            <person name="Seuylemezian A."/>
            <person name="Vaishampayan P."/>
        </authorList>
    </citation>
    <scope>NUCLEOTIDE SEQUENCE [LARGE SCALE GENOMIC DNA]</scope>
    <source>
        <strain evidence="2 3">V44-8</strain>
    </source>
</reference>
<comment type="caution">
    <text evidence="2">The sequence shown here is derived from an EMBL/GenBank/DDBJ whole genome shotgun (WGS) entry which is preliminary data.</text>
</comment>
<sequence length="437" mass="50890">MLEQLTVRCRPKNGESLLSYLLRLANSNAIPINTFINSFKYKGREYWIQKAEYDLLCLFPNRIFDVDKLIMSVRISKEDVEKCSFHHLLKHFSRKENLANLRILSGFIRDTLHFCPMCLKENKYYKLLWKVKDVDICLAHECKLTNCCPHCNNIIFYKHLKKTALCPYCTKTLEESITAVPTLGETQFQHWYQSQWIFLMEENKQYIPLDELSLRILYTLNGERIDELSKDLIKNLLDLPGGAEKLLQHARGTLINSETLHISFLLKILNVLNSSFEQLFSVDIPESFHKAITEKNKPSRQVVAGETDIPKTGIKRKEEKINLVKKVLKEFIANNEQITLKNVKVKLGVSSGTIRYWGCNDIIAQYKKLQKEIQQEQKNALIRSQVEELFSRGIENLDAQYVYSCLGINRTILWRTAPDITAYIHDELKKSKRGEPK</sequence>
<evidence type="ECO:0000313" key="2">
    <source>
        <dbReference type="EMBL" id="RFU60742.1"/>
    </source>
</evidence>
<dbReference type="InterPro" id="IPR009492">
    <property type="entry name" value="TniQ"/>
</dbReference>
<gene>
    <name evidence="2" type="ORF">D0466_20530</name>
</gene>
<accession>A0A372L6L4</accession>
<dbReference type="Proteomes" id="UP000262939">
    <property type="component" value="Unassembled WGS sequence"/>
</dbReference>
<protein>
    <recommendedName>
        <fullName evidence="1">TniQ domain-containing protein</fullName>
    </recommendedName>
</protein>
<name>A0A372L6L4_9BACI</name>
<dbReference type="OrthoDB" id="7029747at2"/>